<feature type="transmembrane region" description="Helical" evidence="1">
    <location>
        <begin position="52"/>
        <end position="71"/>
    </location>
</feature>
<gene>
    <name evidence="2" type="ORF">D7Z54_30840</name>
</gene>
<feature type="transmembrane region" description="Helical" evidence="1">
    <location>
        <begin position="377"/>
        <end position="397"/>
    </location>
</feature>
<keyword evidence="1" id="KW-0812">Transmembrane</keyword>
<reference evidence="2 3" key="1">
    <citation type="submission" date="2018-10" db="EMBL/GenBank/DDBJ databases">
        <title>Draft genome sequence of Bacillus salarius IM0101, isolated from a hypersaline soil in Inner Mongolia, China.</title>
        <authorList>
            <person name="Yamprayoonswat W."/>
            <person name="Boonvisut S."/>
            <person name="Jumpathong W."/>
            <person name="Sittihan S."/>
            <person name="Ruangsuj P."/>
            <person name="Wanthongcharoen S."/>
            <person name="Thongpramul N."/>
            <person name="Pimmason S."/>
            <person name="Yu B."/>
            <person name="Yasawong M."/>
        </authorList>
    </citation>
    <scope>NUCLEOTIDE SEQUENCE [LARGE SCALE GENOMIC DNA]</scope>
    <source>
        <strain evidence="2 3">IM0101</strain>
    </source>
</reference>
<evidence type="ECO:0000313" key="3">
    <source>
        <dbReference type="Proteomes" id="UP000275076"/>
    </source>
</evidence>
<dbReference type="OrthoDB" id="2447941at2"/>
<protein>
    <submittedName>
        <fullName evidence="2">ABC transporter permease</fullName>
    </submittedName>
</protein>
<feature type="transmembrane region" description="Helical" evidence="1">
    <location>
        <begin position="21"/>
        <end position="46"/>
    </location>
</feature>
<dbReference type="Pfam" id="PF05975">
    <property type="entry name" value="EcsB"/>
    <property type="match status" value="1"/>
</dbReference>
<feature type="transmembrane region" description="Helical" evidence="1">
    <location>
        <begin position="168"/>
        <end position="186"/>
    </location>
</feature>
<dbReference type="AlphaFoldDB" id="A0A428MTR1"/>
<dbReference type="InterPro" id="IPR010288">
    <property type="entry name" value="EcsB_ABC"/>
</dbReference>
<feature type="transmembrane region" description="Helical" evidence="1">
    <location>
        <begin position="285"/>
        <end position="304"/>
    </location>
</feature>
<proteinExistence type="predicted"/>
<dbReference type="EMBL" id="RBVX01000063">
    <property type="protein sequence ID" value="RSL29514.1"/>
    <property type="molecule type" value="Genomic_DNA"/>
</dbReference>
<keyword evidence="1" id="KW-1133">Transmembrane helix</keyword>
<dbReference type="Proteomes" id="UP000275076">
    <property type="component" value="Unassembled WGS sequence"/>
</dbReference>
<evidence type="ECO:0000313" key="2">
    <source>
        <dbReference type="EMBL" id="RSL29514.1"/>
    </source>
</evidence>
<organism evidence="2 3">
    <name type="scientific">Salibacterium salarium</name>
    <dbReference type="NCBI Taxonomy" id="284579"/>
    <lineage>
        <taxon>Bacteria</taxon>
        <taxon>Bacillati</taxon>
        <taxon>Bacillota</taxon>
        <taxon>Bacilli</taxon>
        <taxon>Bacillales</taxon>
        <taxon>Bacillaceae</taxon>
    </lineage>
</organism>
<feature type="transmembrane region" description="Helical" evidence="1">
    <location>
        <begin position="310"/>
        <end position="328"/>
    </location>
</feature>
<comment type="caution">
    <text evidence="2">The sequence shown here is derived from an EMBL/GenBank/DDBJ whole genome shotgun (WGS) entry which is preliminary data.</text>
</comment>
<sequence length="412" mass="48346">MMDVNHLWGDRIKAFWNEAIRYLRLLGNSGFMFSLYALFIAGGYFYPSFIEWLPDTLPVPFILAGIFTYMLTKCPLRTFLKEGDLVFLLPLEPKLKDYFRKSVLYSFIMQSLAMAIIFLLLGPLFQDRVNDGSGYLYTVLFLLLAANLWNYASYWAEVRMQEETKRTLHAAARVVINAVLTSLLFIDAVIWFPAAVFLIMIFVYVFYYYPLLNQHLLKWELLLQLEQKRLSVFYRFVQSFTDVPHVKAGVKRRKWLTALTDQFLWKNNSVYKVLFGKAFIRSGEYLGMYVRLLIAGGLVMYAFPNDWFRFGVALLFIYMTSVQLRTLWHHLDVMMWPDLYPIPIDDKHSAFLHIVKRLLFFQTVLLTIVYGIVGMTILPGILVFIIGVLFCYFYPVFKKDKERTHREQGGIT</sequence>
<accession>A0A428MTR1</accession>
<evidence type="ECO:0000256" key="1">
    <source>
        <dbReference type="SAM" id="Phobius"/>
    </source>
</evidence>
<dbReference type="GO" id="GO:0016020">
    <property type="term" value="C:membrane"/>
    <property type="evidence" value="ECO:0007669"/>
    <property type="project" value="InterPro"/>
</dbReference>
<feature type="transmembrane region" description="Helical" evidence="1">
    <location>
        <begin position="103"/>
        <end position="122"/>
    </location>
</feature>
<dbReference type="PIRSF" id="PIRSF037259">
    <property type="entry name" value="EcsB_ABC"/>
    <property type="match status" value="1"/>
</dbReference>
<feature type="transmembrane region" description="Helical" evidence="1">
    <location>
        <begin position="134"/>
        <end position="156"/>
    </location>
</feature>
<keyword evidence="1" id="KW-0472">Membrane</keyword>
<dbReference type="RefSeq" id="WP_125562391.1">
    <property type="nucleotide sequence ID" value="NZ_RBVX01000063.1"/>
</dbReference>
<keyword evidence="3" id="KW-1185">Reference proteome</keyword>
<name>A0A428MTR1_9BACI</name>